<evidence type="ECO:0000259" key="14">
    <source>
        <dbReference type="PROSITE" id="PS51471"/>
    </source>
</evidence>
<dbReference type="Gene3D" id="6.10.140.2220">
    <property type="match status" value="1"/>
</dbReference>
<dbReference type="InterPro" id="IPR051559">
    <property type="entry name" value="HIF_prolyl_hydroxylases"/>
</dbReference>
<dbReference type="PROSITE" id="PS01360">
    <property type="entry name" value="ZF_MYND_1"/>
    <property type="match status" value="1"/>
</dbReference>
<proteinExistence type="predicted"/>
<evidence type="ECO:0000256" key="10">
    <source>
        <dbReference type="ARBA" id="ARBA00049134"/>
    </source>
</evidence>
<evidence type="ECO:0000256" key="12">
    <source>
        <dbReference type="SAM" id="MobiDB-lite"/>
    </source>
</evidence>
<organism evidence="15 16">
    <name type="scientific">Holothuria leucospilota</name>
    <name type="common">Black long sea cucumber</name>
    <name type="synonym">Mertensiothuria leucospilota</name>
    <dbReference type="NCBI Taxonomy" id="206669"/>
    <lineage>
        <taxon>Eukaryota</taxon>
        <taxon>Metazoa</taxon>
        <taxon>Echinodermata</taxon>
        <taxon>Eleutherozoa</taxon>
        <taxon>Echinozoa</taxon>
        <taxon>Holothuroidea</taxon>
        <taxon>Aspidochirotacea</taxon>
        <taxon>Aspidochirotida</taxon>
        <taxon>Holothuriidae</taxon>
        <taxon>Holothuria</taxon>
    </lineage>
</organism>
<keyword evidence="5" id="KW-0847">Vitamin C</keyword>
<evidence type="ECO:0000259" key="13">
    <source>
        <dbReference type="PROSITE" id="PS50865"/>
    </source>
</evidence>
<evidence type="ECO:0000256" key="1">
    <source>
        <dbReference type="ARBA" id="ARBA00001961"/>
    </source>
</evidence>
<evidence type="ECO:0000256" key="7">
    <source>
        <dbReference type="ARBA" id="ARBA00023002"/>
    </source>
</evidence>
<dbReference type="InterPro" id="IPR005123">
    <property type="entry name" value="Oxoglu/Fe-dep_dioxygenase_dom"/>
</dbReference>
<dbReference type="PROSITE" id="PS51471">
    <property type="entry name" value="FE2OG_OXY"/>
    <property type="match status" value="1"/>
</dbReference>
<dbReference type="Pfam" id="PF01753">
    <property type="entry name" value="zf-MYND"/>
    <property type="match status" value="1"/>
</dbReference>
<dbReference type="SUPFAM" id="SSF144232">
    <property type="entry name" value="HIT/MYND zinc finger-like"/>
    <property type="match status" value="1"/>
</dbReference>
<dbReference type="GO" id="GO:0071456">
    <property type="term" value="P:cellular response to hypoxia"/>
    <property type="evidence" value="ECO:0007669"/>
    <property type="project" value="TreeGrafter"/>
</dbReference>
<comment type="caution">
    <text evidence="15">The sequence shown here is derived from an EMBL/GenBank/DDBJ whole genome shotgun (WGS) entry which is preliminary data.</text>
</comment>
<dbReference type="EC" id="1.14.11.29" evidence="9"/>
<feature type="compositionally biased region" description="Low complexity" evidence="12">
    <location>
        <begin position="100"/>
        <end position="111"/>
    </location>
</feature>
<evidence type="ECO:0000256" key="9">
    <source>
        <dbReference type="ARBA" id="ARBA00039004"/>
    </source>
</evidence>
<dbReference type="EMBL" id="JAIZAY010000003">
    <property type="protein sequence ID" value="KAJ8045556.1"/>
    <property type="molecule type" value="Genomic_DNA"/>
</dbReference>
<name>A0A9Q1HHX3_HOLLE</name>
<dbReference type="GO" id="GO:0160082">
    <property type="term" value="F:hypoxia-inducible factor-proline dioxygenase activity"/>
    <property type="evidence" value="ECO:0007669"/>
    <property type="project" value="UniProtKB-EC"/>
</dbReference>
<dbReference type="PROSITE" id="PS50865">
    <property type="entry name" value="ZF_MYND_2"/>
    <property type="match status" value="1"/>
</dbReference>
<evidence type="ECO:0000313" key="16">
    <source>
        <dbReference type="Proteomes" id="UP001152320"/>
    </source>
</evidence>
<gene>
    <name evidence="15" type="ORF">HOLleu_08589</name>
</gene>
<sequence>MAYVDKRTHQEQPSSFQRQPYSCNLCGKVTNLKRCGRCTEVYYCSKEHQQEDWKKHKKFCKKHSQNGTSNPKKKQTNDTDDTKSTNGAHELTGGNDKPSVPNTTNVTTEPVKGGTSTNPQPPLSKASSKPYKPRHFPRPSKYDASTIASHVYKHLTEDGHCVVDDLQPTEFARSLAAEVKTLYQTGKFVDGQLGGGKTSSEDSQKLIEKRIRGDKIIMLEGNEPNVPNICKLNYFLASVVNELNKLLQGQYSISGRTKIMVACYPGNGTGYACHVDNPNKDGRCITCLYYLNEGWDVTKQGGLLRMYPESPDYVDIEPILNRVLFFWSDRRSPHEVQAAYDTRFSHWNL</sequence>
<feature type="region of interest" description="Disordered" evidence="12">
    <location>
        <begin position="62"/>
        <end position="142"/>
    </location>
</feature>
<evidence type="ECO:0000256" key="11">
    <source>
        <dbReference type="PROSITE-ProRule" id="PRU00134"/>
    </source>
</evidence>
<dbReference type="InterPro" id="IPR002893">
    <property type="entry name" value="Znf_MYND"/>
</dbReference>
<dbReference type="InterPro" id="IPR006620">
    <property type="entry name" value="Pro_4_hyd_alph"/>
</dbReference>
<dbReference type="PANTHER" id="PTHR12907:SF26">
    <property type="entry name" value="HIF PROLYL HYDROXYLASE, ISOFORM C"/>
    <property type="match status" value="1"/>
</dbReference>
<keyword evidence="2" id="KW-0479">Metal-binding</keyword>
<dbReference type="InterPro" id="IPR044862">
    <property type="entry name" value="Pro_4_hyd_alph_FE2OG_OXY"/>
</dbReference>
<dbReference type="AlphaFoldDB" id="A0A9Q1HHX3"/>
<evidence type="ECO:0000256" key="4">
    <source>
        <dbReference type="ARBA" id="ARBA00022833"/>
    </source>
</evidence>
<protein>
    <recommendedName>
        <fullName evidence="9">hypoxia-inducible factor-proline dioxygenase</fullName>
        <ecNumber evidence="9">1.14.11.29</ecNumber>
    </recommendedName>
</protein>
<dbReference type="SMART" id="SM00702">
    <property type="entry name" value="P4Hc"/>
    <property type="match status" value="1"/>
</dbReference>
<feature type="domain" description="Fe2OG dioxygenase" evidence="14">
    <location>
        <begin position="255"/>
        <end position="349"/>
    </location>
</feature>
<evidence type="ECO:0000256" key="8">
    <source>
        <dbReference type="ARBA" id="ARBA00023004"/>
    </source>
</evidence>
<dbReference type="GO" id="GO:0031418">
    <property type="term" value="F:L-ascorbic acid binding"/>
    <property type="evidence" value="ECO:0007669"/>
    <property type="project" value="UniProtKB-KW"/>
</dbReference>
<evidence type="ECO:0000256" key="3">
    <source>
        <dbReference type="ARBA" id="ARBA00022771"/>
    </source>
</evidence>
<reference evidence="15" key="1">
    <citation type="submission" date="2021-10" db="EMBL/GenBank/DDBJ databases">
        <title>Tropical sea cucumber genome reveals ecological adaptation and Cuvierian tubules defense mechanism.</title>
        <authorList>
            <person name="Chen T."/>
        </authorList>
    </citation>
    <scope>NUCLEOTIDE SEQUENCE</scope>
    <source>
        <strain evidence="15">Nanhai2018</strain>
        <tissue evidence="15">Muscle</tissue>
    </source>
</reference>
<keyword evidence="8" id="KW-0408">Iron</keyword>
<keyword evidence="7" id="KW-0560">Oxidoreductase</keyword>
<evidence type="ECO:0000256" key="5">
    <source>
        <dbReference type="ARBA" id="ARBA00022896"/>
    </source>
</evidence>
<feature type="domain" description="MYND-type" evidence="13">
    <location>
        <begin position="23"/>
        <end position="60"/>
    </location>
</feature>
<dbReference type="Pfam" id="PF13640">
    <property type="entry name" value="2OG-FeII_Oxy_3"/>
    <property type="match status" value="1"/>
</dbReference>
<dbReference type="Proteomes" id="UP001152320">
    <property type="component" value="Chromosome 3"/>
</dbReference>
<keyword evidence="3 11" id="KW-0863">Zinc-finger</keyword>
<keyword evidence="16" id="KW-1185">Reference proteome</keyword>
<keyword evidence="6" id="KW-0223">Dioxygenase</keyword>
<dbReference type="PANTHER" id="PTHR12907">
    <property type="entry name" value="EGL NINE HOMOLOG-RELATED"/>
    <property type="match status" value="1"/>
</dbReference>
<evidence type="ECO:0000313" key="15">
    <source>
        <dbReference type="EMBL" id="KAJ8045556.1"/>
    </source>
</evidence>
<comment type="catalytic activity">
    <reaction evidence="10">
        <text>L-prolyl-[hypoxia-inducible factor alpha subunit] + 2-oxoglutarate + O2 = trans-4-hydroxy-L-prolyl-[hypoxia-inducible factor alpha subunit] + succinate + CO2</text>
        <dbReference type="Rhea" id="RHEA:48400"/>
        <dbReference type="Rhea" id="RHEA-COMP:12093"/>
        <dbReference type="Rhea" id="RHEA-COMP:12094"/>
        <dbReference type="ChEBI" id="CHEBI:15379"/>
        <dbReference type="ChEBI" id="CHEBI:16526"/>
        <dbReference type="ChEBI" id="CHEBI:16810"/>
        <dbReference type="ChEBI" id="CHEBI:30031"/>
        <dbReference type="ChEBI" id="CHEBI:50342"/>
        <dbReference type="ChEBI" id="CHEBI:61965"/>
        <dbReference type="EC" id="1.14.11.29"/>
    </reaction>
</comment>
<evidence type="ECO:0000256" key="6">
    <source>
        <dbReference type="ARBA" id="ARBA00022964"/>
    </source>
</evidence>
<dbReference type="GO" id="GO:0008198">
    <property type="term" value="F:ferrous iron binding"/>
    <property type="evidence" value="ECO:0007669"/>
    <property type="project" value="TreeGrafter"/>
</dbReference>
<dbReference type="GO" id="GO:0008270">
    <property type="term" value="F:zinc ion binding"/>
    <property type="evidence" value="ECO:0007669"/>
    <property type="project" value="UniProtKB-KW"/>
</dbReference>
<dbReference type="Gene3D" id="2.60.120.620">
    <property type="entry name" value="q2cbj1_9rhob like domain"/>
    <property type="match status" value="1"/>
</dbReference>
<accession>A0A9Q1HHX3</accession>
<dbReference type="OrthoDB" id="5952526at2759"/>
<keyword evidence="4" id="KW-0862">Zinc</keyword>
<comment type="cofactor">
    <cofactor evidence="1">
        <name>L-ascorbate</name>
        <dbReference type="ChEBI" id="CHEBI:38290"/>
    </cofactor>
</comment>
<evidence type="ECO:0000256" key="2">
    <source>
        <dbReference type="ARBA" id="ARBA00022723"/>
    </source>
</evidence>